<comment type="caution">
    <text evidence="2">The sequence shown here is derived from an EMBL/GenBank/DDBJ whole genome shotgun (WGS) entry which is preliminary data.</text>
</comment>
<dbReference type="Pfam" id="PF14534">
    <property type="entry name" value="DUF4440"/>
    <property type="match status" value="1"/>
</dbReference>
<evidence type="ECO:0000313" key="3">
    <source>
        <dbReference type="Proteomes" id="UP000233766"/>
    </source>
</evidence>
<accession>A0A2N3WVW5</accession>
<feature type="domain" description="DUF4440" evidence="1">
    <location>
        <begin position="18"/>
        <end position="115"/>
    </location>
</feature>
<evidence type="ECO:0000259" key="1">
    <source>
        <dbReference type="Pfam" id="PF14534"/>
    </source>
</evidence>
<protein>
    <recommendedName>
        <fullName evidence="1">DUF4440 domain-containing protein</fullName>
    </recommendedName>
</protein>
<dbReference type="AlphaFoldDB" id="A0A2N3WVW5"/>
<dbReference type="InterPro" id="IPR032710">
    <property type="entry name" value="NTF2-like_dom_sf"/>
</dbReference>
<proteinExistence type="predicted"/>
<gene>
    <name evidence="2" type="ORF">ATK86_0016</name>
</gene>
<dbReference type="InterPro" id="IPR027843">
    <property type="entry name" value="DUF4440"/>
</dbReference>
<reference evidence="2 3" key="1">
    <citation type="submission" date="2017-12" db="EMBL/GenBank/DDBJ databases">
        <title>Sequencing the genomes of 1000 Actinobacteria strains.</title>
        <authorList>
            <person name="Klenk H.-P."/>
        </authorList>
    </citation>
    <scope>NUCLEOTIDE SEQUENCE [LARGE SCALE GENOMIC DNA]</scope>
    <source>
        <strain evidence="2 3">DSM 44489</strain>
    </source>
</reference>
<dbReference type="Gene3D" id="3.10.450.50">
    <property type="match status" value="1"/>
</dbReference>
<keyword evidence="3" id="KW-1185">Reference proteome</keyword>
<dbReference type="EMBL" id="PJMW01000001">
    <property type="protein sequence ID" value="PKV98011.1"/>
    <property type="molecule type" value="Genomic_DNA"/>
</dbReference>
<dbReference type="Proteomes" id="UP000233766">
    <property type="component" value="Unassembled WGS sequence"/>
</dbReference>
<organism evidence="2 3">
    <name type="scientific">Nocardia fluminea</name>
    <dbReference type="NCBI Taxonomy" id="134984"/>
    <lineage>
        <taxon>Bacteria</taxon>
        <taxon>Bacillati</taxon>
        <taxon>Actinomycetota</taxon>
        <taxon>Actinomycetes</taxon>
        <taxon>Mycobacteriales</taxon>
        <taxon>Nocardiaceae</taxon>
        <taxon>Nocardia</taxon>
    </lineage>
</organism>
<dbReference type="SUPFAM" id="SSF54427">
    <property type="entry name" value="NTF2-like"/>
    <property type="match status" value="1"/>
</dbReference>
<sequence length="125" mass="14216">MRCMPDQLTGAVDAAITCELRLLDPKVRSSPELISELLDPEFVEIGASGRRWSRSEIIAMVVEQAATLTEPILARDMRGELLADGVVHLTYTSEFEGRRAFRSSLWRQMKHRWQLYFHQGTPSAL</sequence>
<name>A0A2N3WVW5_9NOCA</name>
<evidence type="ECO:0000313" key="2">
    <source>
        <dbReference type="EMBL" id="PKV98011.1"/>
    </source>
</evidence>